<accession>A0A9W4DVY7</accession>
<gene>
    <name evidence="2" type="ORF">SCOCK_410041</name>
</gene>
<sequence>MREERKAETEVRRERRRFAVNLRLLLQTQHSPVARRTDRSWSGSSGAGSTPVRRSPFLRR</sequence>
<reference evidence="2" key="1">
    <citation type="submission" date="2021-05" db="EMBL/GenBank/DDBJ databases">
        <authorList>
            <person name="Arsene-Ploetze F."/>
        </authorList>
    </citation>
    <scope>NUCLEOTIDE SEQUENCE</scope>
    <source>
        <strain evidence="2">DSM 42138</strain>
    </source>
</reference>
<dbReference type="EMBL" id="CAJSLV010000072">
    <property type="protein sequence ID" value="CAG6396464.1"/>
    <property type="molecule type" value="Genomic_DNA"/>
</dbReference>
<dbReference type="AlphaFoldDB" id="A0A9W4DVY7"/>
<keyword evidence="3" id="KW-1185">Reference proteome</keyword>
<evidence type="ECO:0000313" key="2">
    <source>
        <dbReference type="EMBL" id="CAG6396464.1"/>
    </source>
</evidence>
<proteinExistence type="predicted"/>
<organism evidence="2 3">
    <name type="scientific">Actinacidiphila cocklensis</name>
    <dbReference type="NCBI Taxonomy" id="887465"/>
    <lineage>
        <taxon>Bacteria</taxon>
        <taxon>Bacillati</taxon>
        <taxon>Actinomycetota</taxon>
        <taxon>Actinomycetes</taxon>
        <taxon>Kitasatosporales</taxon>
        <taxon>Streptomycetaceae</taxon>
        <taxon>Actinacidiphila</taxon>
    </lineage>
</organism>
<dbReference type="Proteomes" id="UP001152519">
    <property type="component" value="Unassembled WGS sequence"/>
</dbReference>
<comment type="caution">
    <text evidence="2">The sequence shown here is derived from an EMBL/GenBank/DDBJ whole genome shotgun (WGS) entry which is preliminary data.</text>
</comment>
<feature type="region of interest" description="Disordered" evidence="1">
    <location>
        <begin position="28"/>
        <end position="60"/>
    </location>
</feature>
<evidence type="ECO:0000313" key="3">
    <source>
        <dbReference type="Proteomes" id="UP001152519"/>
    </source>
</evidence>
<evidence type="ECO:0000256" key="1">
    <source>
        <dbReference type="SAM" id="MobiDB-lite"/>
    </source>
</evidence>
<name>A0A9W4DVY7_9ACTN</name>
<protein>
    <submittedName>
        <fullName evidence="2">Uncharacterized protein</fullName>
    </submittedName>
</protein>